<protein>
    <recommendedName>
        <fullName evidence="4">Cullin N-terminal domain-containing protein</fullName>
    </recommendedName>
</protein>
<dbReference type="Pfam" id="PF00888">
    <property type="entry name" value="Cullin"/>
    <property type="match status" value="1"/>
</dbReference>
<dbReference type="HOGENOM" id="CLU_004747_6_0_1"/>
<evidence type="ECO:0000259" key="4">
    <source>
        <dbReference type="Pfam" id="PF00888"/>
    </source>
</evidence>
<dbReference type="OrthoDB" id="27073at2759"/>
<evidence type="ECO:0000256" key="3">
    <source>
        <dbReference type="ARBA" id="ARBA00022786"/>
    </source>
</evidence>
<dbReference type="SUPFAM" id="SSF74788">
    <property type="entry name" value="Cullin repeat-like"/>
    <property type="match status" value="1"/>
</dbReference>
<dbReference type="FunFam" id="1.20.1310.10:FF:000011">
    <property type="entry name" value="Cullin 1"/>
    <property type="match status" value="1"/>
</dbReference>
<comment type="pathway">
    <text evidence="1">Protein modification; protein ubiquitination.</text>
</comment>
<dbReference type="EMBL" id="KN822031">
    <property type="protein sequence ID" value="KIM63965.1"/>
    <property type="molecule type" value="Genomic_DNA"/>
</dbReference>
<proteinExistence type="inferred from homology"/>
<feature type="domain" description="Cullin N-terminal" evidence="4">
    <location>
        <begin position="27"/>
        <end position="425"/>
    </location>
</feature>
<evidence type="ECO:0000256" key="2">
    <source>
        <dbReference type="ARBA" id="ARBA00006019"/>
    </source>
</evidence>
<dbReference type="FunFam" id="1.20.1310.10:FF:000019">
    <property type="entry name" value="Cullin 1"/>
    <property type="match status" value="1"/>
</dbReference>
<reference evidence="6" key="2">
    <citation type="submission" date="2015-01" db="EMBL/GenBank/DDBJ databases">
        <title>Evolutionary Origins and Diversification of the Mycorrhizal Mutualists.</title>
        <authorList>
            <consortium name="DOE Joint Genome Institute"/>
            <consortium name="Mycorrhizal Genomics Consortium"/>
            <person name="Kohler A."/>
            <person name="Kuo A."/>
            <person name="Nagy L.G."/>
            <person name="Floudas D."/>
            <person name="Copeland A."/>
            <person name="Barry K.W."/>
            <person name="Cichocki N."/>
            <person name="Veneault-Fourrey C."/>
            <person name="LaButti K."/>
            <person name="Lindquist E.A."/>
            <person name="Lipzen A."/>
            <person name="Lundell T."/>
            <person name="Morin E."/>
            <person name="Murat C."/>
            <person name="Riley R."/>
            <person name="Ohm R."/>
            <person name="Sun H."/>
            <person name="Tunlid A."/>
            <person name="Henrissat B."/>
            <person name="Grigoriev I.V."/>
            <person name="Hibbett D.S."/>
            <person name="Martin F."/>
        </authorList>
    </citation>
    <scope>NUCLEOTIDE SEQUENCE [LARGE SCALE GENOMIC DNA]</scope>
    <source>
        <strain evidence="6">Foug A</strain>
    </source>
</reference>
<dbReference type="GO" id="GO:0006511">
    <property type="term" value="P:ubiquitin-dependent protein catabolic process"/>
    <property type="evidence" value="ECO:0007669"/>
    <property type="project" value="InterPro"/>
</dbReference>
<evidence type="ECO:0000256" key="1">
    <source>
        <dbReference type="ARBA" id="ARBA00004906"/>
    </source>
</evidence>
<dbReference type="PANTHER" id="PTHR11932">
    <property type="entry name" value="CULLIN"/>
    <property type="match status" value="1"/>
</dbReference>
<gene>
    <name evidence="5" type="ORF">SCLCIDRAFT_23850</name>
</gene>
<dbReference type="Gene3D" id="1.20.1310.10">
    <property type="entry name" value="Cullin Repeats"/>
    <property type="match status" value="3"/>
</dbReference>
<sequence>MMMNSPVACNHAVQRLPPASADLATAWAFLEEAIDHIMTRPQTAISYSEFMGLYTMAYHYCTSSRKHSGSVASNSGLDRGNHRGPCSDLYNNLIRYFVTHLEGLREQSDLLQDETLPRYYAGEWARYTSGANYVNPLFVRLNRVWVKRERDRGRKTIYPVYILALVLWKTNFCSHMQSDLTGAILRLVERQRNGETIDQNLVKKVVDSFVSLGLDNTDINKTSLDFYREHLEIPFLGATEKYYEQESKVFLVENSISDYLKKVQERLQEEEDRADRYLNAETREQLISKCEHVLIRRHAQLMWESFQTLLDHDRDDDLQRMYALLSRIPEGLEPLRKRFEEHVKKAGQTAISKLVGEGTDGLVSSTAYMNALLDVQLKNSVTVSRCFKGDAMFVTSFDKACRELMNRNVATGTSATESPELISRFEFGARIIRKTTTECAEKMAGDALALLAPEGAEIG</sequence>
<dbReference type="STRING" id="1036808.A0A0C3DTL3"/>
<dbReference type="Proteomes" id="UP000053989">
    <property type="component" value="Unassembled WGS sequence"/>
</dbReference>
<dbReference type="InterPro" id="IPR001373">
    <property type="entry name" value="Cullin_N"/>
</dbReference>
<reference evidence="5 6" key="1">
    <citation type="submission" date="2014-04" db="EMBL/GenBank/DDBJ databases">
        <authorList>
            <consortium name="DOE Joint Genome Institute"/>
            <person name="Kuo A."/>
            <person name="Kohler A."/>
            <person name="Nagy L.G."/>
            <person name="Floudas D."/>
            <person name="Copeland A."/>
            <person name="Barry K.W."/>
            <person name="Cichocki N."/>
            <person name="Veneault-Fourrey C."/>
            <person name="LaButti K."/>
            <person name="Lindquist E.A."/>
            <person name="Lipzen A."/>
            <person name="Lundell T."/>
            <person name="Morin E."/>
            <person name="Murat C."/>
            <person name="Sun H."/>
            <person name="Tunlid A."/>
            <person name="Henrissat B."/>
            <person name="Grigoriev I.V."/>
            <person name="Hibbett D.S."/>
            <person name="Martin F."/>
            <person name="Nordberg H.P."/>
            <person name="Cantor M.N."/>
            <person name="Hua S.X."/>
        </authorList>
    </citation>
    <scope>NUCLEOTIDE SEQUENCE [LARGE SCALE GENOMIC DNA]</scope>
    <source>
        <strain evidence="5 6">Foug A</strain>
    </source>
</reference>
<evidence type="ECO:0000313" key="6">
    <source>
        <dbReference type="Proteomes" id="UP000053989"/>
    </source>
</evidence>
<keyword evidence="6" id="KW-1185">Reference proteome</keyword>
<dbReference type="GO" id="GO:0031625">
    <property type="term" value="F:ubiquitin protein ligase binding"/>
    <property type="evidence" value="ECO:0007669"/>
    <property type="project" value="InterPro"/>
</dbReference>
<organism evidence="5 6">
    <name type="scientific">Scleroderma citrinum Foug A</name>
    <dbReference type="NCBI Taxonomy" id="1036808"/>
    <lineage>
        <taxon>Eukaryota</taxon>
        <taxon>Fungi</taxon>
        <taxon>Dikarya</taxon>
        <taxon>Basidiomycota</taxon>
        <taxon>Agaricomycotina</taxon>
        <taxon>Agaricomycetes</taxon>
        <taxon>Agaricomycetidae</taxon>
        <taxon>Boletales</taxon>
        <taxon>Sclerodermatineae</taxon>
        <taxon>Sclerodermataceae</taxon>
        <taxon>Scleroderma</taxon>
    </lineage>
</organism>
<dbReference type="InterPro" id="IPR016159">
    <property type="entry name" value="Cullin_repeat-like_dom_sf"/>
</dbReference>
<keyword evidence="3" id="KW-0833">Ubl conjugation pathway</keyword>
<dbReference type="InParanoid" id="A0A0C3DTL3"/>
<dbReference type="AlphaFoldDB" id="A0A0C3DTL3"/>
<evidence type="ECO:0000313" key="5">
    <source>
        <dbReference type="EMBL" id="KIM63965.1"/>
    </source>
</evidence>
<dbReference type="InterPro" id="IPR045093">
    <property type="entry name" value="Cullin"/>
</dbReference>
<accession>A0A0C3DTL3</accession>
<name>A0A0C3DTL3_9AGAM</name>
<comment type="similarity">
    <text evidence="2">Belongs to the cullin family.</text>
</comment>